<keyword evidence="3" id="KW-1185">Reference proteome</keyword>
<evidence type="ECO:0000313" key="3">
    <source>
        <dbReference type="Proteomes" id="UP000237056"/>
    </source>
</evidence>
<sequence length="391" mass="44659">MFLSVEIYTKQNKKQYFYIMDMHLSYWEIKNWFSQVDFAIVGSGIVGLHCALRLREKYPKAKILVLEKGILPQGASTKNAGFACFGSLSEILDDLNTDTEEQVIALVEKRWQGLQLLRKNLGDVAIDFKPHGGYELFLKDDEAFYNQCLQRLPFVNELLKPIFKNEVFSKEIDRFEFGTCHEHLIFNPYEAQIDTGNMMQALLKKAYENDILILNHATVSSFTEQQSGVKIIINNYEFTAHKLLFATNGFASEITQNEVKPARAQVLITKPIPNLDIRGTFHLDRGYYYFRNYENRILLGGGRNLDYEGETTTNLNQTELIQNKLEQLLKEVILPQYNYSIEHRWSGIMGVGNSKQPIVKQLSNHVYCGVRMGGMGVAIGSLIGSELADLV</sequence>
<dbReference type="Proteomes" id="UP000237056">
    <property type="component" value="Unassembled WGS sequence"/>
</dbReference>
<gene>
    <name evidence="2" type="ORF">Q361_101168</name>
</gene>
<comment type="caution">
    <text evidence="2">The sequence shown here is derived from an EMBL/GenBank/DDBJ whole genome shotgun (WGS) entry which is preliminary data.</text>
</comment>
<feature type="domain" description="FAD dependent oxidoreductase" evidence="1">
    <location>
        <begin position="37"/>
        <end position="390"/>
    </location>
</feature>
<dbReference type="Gene3D" id="3.50.50.60">
    <property type="entry name" value="FAD/NAD(P)-binding domain"/>
    <property type="match status" value="1"/>
</dbReference>
<dbReference type="AlphaFoldDB" id="A0A2S4NBI0"/>
<accession>A0A2S4NBI0</accession>
<dbReference type="EMBL" id="PQNY01000001">
    <property type="protein sequence ID" value="POS03066.1"/>
    <property type="molecule type" value="Genomic_DNA"/>
</dbReference>
<dbReference type="Pfam" id="PF01266">
    <property type="entry name" value="DAO"/>
    <property type="match status" value="1"/>
</dbReference>
<evidence type="ECO:0000313" key="2">
    <source>
        <dbReference type="EMBL" id="POS03066.1"/>
    </source>
</evidence>
<dbReference type="PANTHER" id="PTHR13847">
    <property type="entry name" value="SARCOSINE DEHYDROGENASE-RELATED"/>
    <property type="match status" value="1"/>
</dbReference>
<dbReference type="SUPFAM" id="SSF51905">
    <property type="entry name" value="FAD/NAD(P)-binding domain"/>
    <property type="match status" value="1"/>
</dbReference>
<organism evidence="2 3">
    <name type="scientific">Flavobacterium croceum DSM 17960</name>
    <dbReference type="NCBI Taxonomy" id="1121886"/>
    <lineage>
        <taxon>Bacteria</taxon>
        <taxon>Pseudomonadati</taxon>
        <taxon>Bacteroidota</taxon>
        <taxon>Flavobacteriia</taxon>
        <taxon>Flavobacteriales</taxon>
        <taxon>Flavobacteriaceae</taxon>
        <taxon>Flavobacterium</taxon>
    </lineage>
</organism>
<protein>
    <submittedName>
        <fullName evidence="2">Glycine/D-amino acid oxidase-like deaminating enzyme</fullName>
    </submittedName>
</protein>
<dbReference type="InterPro" id="IPR006076">
    <property type="entry name" value="FAD-dep_OxRdtase"/>
</dbReference>
<dbReference type="GO" id="GO:0005737">
    <property type="term" value="C:cytoplasm"/>
    <property type="evidence" value="ECO:0007669"/>
    <property type="project" value="TreeGrafter"/>
</dbReference>
<dbReference type="PANTHER" id="PTHR13847:SF281">
    <property type="entry name" value="FAD DEPENDENT OXIDOREDUCTASE DOMAIN-CONTAINING PROTEIN"/>
    <property type="match status" value="1"/>
</dbReference>
<proteinExistence type="predicted"/>
<reference evidence="2 3" key="1">
    <citation type="submission" date="2018-01" db="EMBL/GenBank/DDBJ databases">
        <title>Genomic Encyclopedia of Type Strains, Phase I: the one thousand microbial genomes (KMG-I) project.</title>
        <authorList>
            <person name="Goeker M."/>
        </authorList>
    </citation>
    <scope>NUCLEOTIDE SEQUENCE [LARGE SCALE GENOMIC DNA]</scope>
    <source>
        <strain evidence="2 3">DSM 17960</strain>
    </source>
</reference>
<name>A0A2S4NBI0_9FLAO</name>
<dbReference type="Gene3D" id="3.30.9.10">
    <property type="entry name" value="D-Amino Acid Oxidase, subunit A, domain 2"/>
    <property type="match status" value="1"/>
</dbReference>
<evidence type="ECO:0000259" key="1">
    <source>
        <dbReference type="Pfam" id="PF01266"/>
    </source>
</evidence>
<dbReference type="InterPro" id="IPR036188">
    <property type="entry name" value="FAD/NAD-bd_sf"/>
</dbReference>